<sequence length="435" mass="47239">MDLVKGPERNSETLETISPTALAETPGDHPLDLPPELSVRGSSVVVSSSARHSNADSGSFSLNHWLDHFVRETIRLSHKPGAGKSILRMLPLILLPFSVSFRAMGYRWASNNGTPEFSLFLPSMFGAIIGAGLGCLLLLAKFGVDSTRRLFHKQYVLVCGIGVLRGIMFACENVALANVDSLIFIVTMKFAIVPCLCMEALAIKACPIDALQILTIINTLLGIWLFLISSSSDGVESSILGIGFSMVASILDALADVSMGNVSGRLMAPENEGAERFRCIVVMEFSKALMLTILSMTFEARVLLDKGILHGFDYKVWIGAVLGPELKTILGNVMVIVIGAVPANLAGTWDIAVTYMFKVVVFRTEDFGATALLLAMITCSILAYFVHMILLVKSQEAALKEVRGRMSSVLSQDSFLERRLSQQSRRLSQQSTAQS</sequence>
<protein>
    <submittedName>
        <fullName evidence="3">Uncharacterized protein</fullName>
    </submittedName>
</protein>
<dbReference type="EMBL" id="CAUYUJ010007113">
    <property type="protein sequence ID" value="CAK0819607.1"/>
    <property type="molecule type" value="Genomic_DNA"/>
</dbReference>
<keyword evidence="2" id="KW-1133">Transmembrane helix</keyword>
<evidence type="ECO:0000313" key="4">
    <source>
        <dbReference type="Proteomes" id="UP001189429"/>
    </source>
</evidence>
<feature type="transmembrane region" description="Helical" evidence="2">
    <location>
        <begin position="124"/>
        <end position="143"/>
    </location>
</feature>
<feature type="transmembrane region" description="Helical" evidence="2">
    <location>
        <begin position="369"/>
        <end position="392"/>
    </location>
</feature>
<feature type="compositionally biased region" description="Basic and acidic residues" evidence="1">
    <location>
        <begin position="1"/>
        <end position="12"/>
    </location>
</feature>
<organism evidence="3 4">
    <name type="scientific">Prorocentrum cordatum</name>
    <dbReference type="NCBI Taxonomy" id="2364126"/>
    <lineage>
        <taxon>Eukaryota</taxon>
        <taxon>Sar</taxon>
        <taxon>Alveolata</taxon>
        <taxon>Dinophyceae</taxon>
        <taxon>Prorocentrales</taxon>
        <taxon>Prorocentraceae</taxon>
        <taxon>Prorocentrum</taxon>
    </lineage>
</organism>
<reference evidence="3" key="1">
    <citation type="submission" date="2023-10" db="EMBL/GenBank/DDBJ databases">
        <authorList>
            <person name="Chen Y."/>
            <person name="Shah S."/>
            <person name="Dougan E. K."/>
            <person name="Thang M."/>
            <person name="Chan C."/>
        </authorList>
    </citation>
    <scope>NUCLEOTIDE SEQUENCE [LARGE SCALE GENOMIC DNA]</scope>
</reference>
<keyword evidence="2" id="KW-0812">Transmembrane</keyword>
<accession>A0ABN9RKF7</accession>
<comment type="caution">
    <text evidence="3">The sequence shown here is derived from an EMBL/GenBank/DDBJ whole genome shotgun (WGS) entry which is preliminary data.</text>
</comment>
<feature type="transmembrane region" description="Helical" evidence="2">
    <location>
        <begin position="239"/>
        <end position="257"/>
    </location>
</feature>
<feature type="transmembrane region" description="Helical" evidence="2">
    <location>
        <begin position="210"/>
        <end position="227"/>
    </location>
</feature>
<feature type="transmembrane region" description="Helical" evidence="2">
    <location>
        <begin position="182"/>
        <end position="203"/>
    </location>
</feature>
<evidence type="ECO:0000313" key="3">
    <source>
        <dbReference type="EMBL" id="CAK0819607.1"/>
    </source>
</evidence>
<keyword evidence="2" id="KW-0472">Membrane</keyword>
<evidence type="ECO:0000256" key="2">
    <source>
        <dbReference type="SAM" id="Phobius"/>
    </source>
</evidence>
<proteinExistence type="predicted"/>
<feature type="transmembrane region" description="Helical" evidence="2">
    <location>
        <begin position="155"/>
        <end position="176"/>
    </location>
</feature>
<feature type="transmembrane region" description="Helical" evidence="2">
    <location>
        <begin position="329"/>
        <end position="349"/>
    </location>
</feature>
<feature type="region of interest" description="Disordered" evidence="1">
    <location>
        <begin position="1"/>
        <end position="34"/>
    </location>
</feature>
<keyword evidence="4" id="KW-1185">Reference proteome</keyword>
<name>A0ABN9RKF7_9DINO</name>
<evidence type="ECO:0000256" key="1">
    <source>
        <dbReference type="SAM" id="MobiDB-lite"/>
    </source>
</evidence>
<feature type="transmembrane region" description="Helical" evidence="2">
    <location>
        <begin position="85"/>
        <end position="104"/>
    </location>
</feature>
<dbReference type="Proteomes" id="UP001189429">
    <property type="component" value="Unassembled WGS sequence"/>
</dbReference>
<gene>
    <name evidence="3" type="ORF">PCOR1329_LOCUS21558</name>
</gene>